<accession>A0A1Y6CAS3</accession>
<evidence type="ECO:0008006" key="3">
    <source>
        <dbReference type="Google" id="ProtNLM"/>
    </source>
</evidence>
<dbReference type="AlphaFoldDB" id="A0A1Y6CAS3"/>
<protein>
    <recommendedName>
        <fullName evidence="3">His Kinase A (Phospho-acceptor) domain-containing protein</fullName>
    </recommendedName>
</protein>
<dbReference type="EMBL" id="FWZT01000017">
    <property type="protein sequence ID" value="SMF54776.1"/>
    <property type="molecule type" value="Genomic_DNA"/>
</dbReference>
<reference evidence="2" key="1">
    <citation type="submission" date="2017-04" db="EMBL/GenBank/DDBJ databases">
        <authorList>
            <person name="Varghese N."/>
            <person name="Submissions S."/>
        </authorList>
    </citation>
    <scope>NUCLEOTIDE SEQUENCE [LARGE SCALE GENOMIC DNA]</scope>
    <source>
        <strain evidence="2">RKEM611</strain>
    </source>
</reference>
<gene>
    <name evidence="1" type="ORF">SAMN06296036_11744</name>
</gene>
<proteinExistence type="predicted"/>
<evidence type="ECO:0000313" key="2">
    <source>
        <dbReference type="Proteomes" id="UP000192907"/>
    </source>
</evidence>
<name>A0A1Y6CAS3_9BACT</name>
<dbReference type="Proteomes" id="UP000192907">
    <property type="component" value="Unassembled WGS sequence"/>
</dbReference>
<sequence length="79" mass="9000">MSAKDERKFMHDLSNPIAIAQGNIKLTLRKLKKDPNSLTIEQIVERLGKASEAFDRVSEMMSSRRQILLDQEEPESQAS</sequence>
<dbReference type="RefSeq" id="WP_132322134.1">
    <property type="nucleotide sequence ID" value="NZ_FWZT01000017.1"/>
</dbReference>
<organism evidence="1 2">
    <name type="scientific">Pseudobacteriovorax antillogorgiicola</name>
    <dbReference type="NCBI Taxonomy" id="1513793"/>
    <lineage>
        <taxon>Bacteria</taxon>
        <taxon>Pseudomonadati</taxon>
        <taxon>Bdellovibrionota</taxon>
        <taxon>Oligoflexia</taxon>
        <taxon>Oligoflexales</taxon>
        <taxon>Pseudobacteriovoracaceae</taxon>
        <taxon>Pseudobacteriovorax</taxon>
    </lineage>
</organism>
<evidence type="ECO:0000313" key="1">
    <source>
        <dbReference type="EMBL" id="SMF54776.1"/>
    </source>
</evidence>
<dbReference type="OrthoDB" id="5296263at2"/>
<keyword evidence="2" id="KW-1185">Reference proteome</keyword>